<feature type="coiled-coil region" evidence="1">
    <location>
        <begin position="128"/>
        <end position="169"/>
    </location>
</feature>
<feature type="coiled-coil region" evidence="1">
    <location>
        <begin position="236"/>
        <end position="277"/>
    </location>
</feature>
<keyword evidence="1" id="KW-0175">Coiled coil</keyword>
<reference evidence="2" key="1">
    <citation type="submission" date="2022-12" db="EMBL/GenBank/DDBJ databases">
        <title>Paraconexibacter alkalitolerans sp. nov. and Baekduia alba sp. nov., isolated from soil and emended description of the genera Paraconexibacter (Chun et al., 2020) and Baekduia (An et al., 2020).</title>
        <authorList>
            <person name="Vieira S."/>
            <person name="Huber K.J."/>
            <person name="Geppert A."/>
            <person name="Wolf J."/>
            <person name="Neumann-Schaal M."/>
            <person name="Muesken M."/>
            <person name="Overmann J."/>
        </authorList>
    </citation>
    <scope>NUCLEOTIDE SEQUENCE</scope>
    <source>
        <strain evidence="2">AEG42_29</strain>
    </source>
</reference>
<dbReference type="RefSeq" id="WP_354698771.1">
    <property type="nucleotide sequence ID" value="NZ_CP114014.1"/>
</dbReference>
<proteinExistence type="predicted"/>
<dbReference type="EMBL" id="CP114014">
    <property type="protein sequence ID" value="XAY07580.1"/>
    <property type="molecule type" value="Genomic_DNA"/>
</dbReference>
<name>A0AAU7B125_9ACTN</name>
<dbReference type="KEGG" id="parq:DSM112329_04465"/>
<evidence type="ECO:0000313" key="2">
    <source>
        <dbReference type="EMBL" id="XAY07580.1"/>
    </source>
</evidence>
<evidence type="ECO:0000256" key="1">
    <source>
        <dbReference type="SAM" id="Coils"/>
    </source>
</evidence>
<accession>A0AAU7B125</accession>
<gene>
    <name evidence="2" type="ORF">DSM112329_04465</name>
</gene>
<sequence>MASATFAEATTTKVRKGRGVVWDRDSIITAIQEWVARYGEPPRAADWNPSSAKWSAQDWRVARYRAGREDGSAWPALNSAKRPFGGSLNAAIRAAGFEPAKPGPRRRETVDLTQAHVADLGADGRAMVDAALADVKQAERRIAQLDAQLDRSRTRLDAARAERDEARRAASRTVVKTKVVRERVVDDAAVARAVSRAKVLEDKARAAVADAKALVAEARMDAAEARGTTKRLAARQERSEATVHALRDERRELTEAMHRAEDRALAMERALAEARAVAAVRVAQPSAEKVVVHVEAPEAAVVRDALEEAEAARREADGARVREAAAERELRATVAAVKGEPRRLTAAELDELRASGPAGPAVLAKALSDLAAARRTNNPTALAEALGALAQAAVTWQERL</sequence>
<dbReference type="AlphaFoldDB" id="A0AAU7B125"/>
<protein>
    <submittedName>
        <fullName evidence="2">Uncharacterized protein</fullName>
    </submittedName>
</protein>
<organism evidence="2">
    <name type="scientific">Paraconexibacter sp. AEG42_29</name>
    <dbReference type="NCBI Taxonomy" id="2997339"/>
    <lineage>
        <taxon>Bacteria</taxon>
        <taxon>Bacillati</taxon>
        <taxon>Actinomycetota</taxon>
        <taxon>Thermoleophilia</taxon>
        <taxon>Solirubrobacterales</taxon>
        <taxon>Paraconexibacteraceae</taxon>
        <taxon>Paraconexibacter</taxon>
    </lineage>
</organism>
<feature type="coiled-coil region" evidence="1">
    <location>
        <begin position="302"/>
        <end position="329"/>
    </location>
</feature>